<sequence>MSGLSLELIFLILQLLNEENYKEAAHRLESESGVYCNVDYIEELVVKGDWDKLEKYLAGFIRVGDNRFSVKMLFEIRKQKYLEALDKKERAKALDILKEELKVFKQFDGELFSEMTNLLTIENIRENAQLSTYTDDVTARGVLAKKLKKLIEMNPELHHKCRLPTMNNSRLCLLVNQSLKWQHQLCQNPNSDPDITSILVDHTCGPQNAAQGLVPMANEFSSILRSGGLPLQPEVPIYLGTSSRAQGTLNSLPLTLLPNSGGGPILAAHNNGENQLVLRRSRSFDLSNEIRNIPTSSVTRPGQINADNFFASEDLPKNVISTINVGSDVTSMDFHPEHETLLLVGTNNGEISIWDIGSRLRIAYRMFIIWDFSTCSSALQASYSNEHLNSVTRVMWSPDGLFLGVAYSKHILQLYSYRTGHELRDHLEIEAHVGNVNDLAFFNRDHRLYIITCGQDKLVKIWDVVTGVNQRTLEGHDAPVYSFLYTTAIDGKIKVWSFDNLDIKFEYDSPGYTSIRMAYSTDGLSRNLESYLVEWDEGEGNFKQNYLGLGKHCSGVVKFDTTNRFLVAADDFTIKFWNMENTQVLYRTDADGGLPAFPCIRFSKNGSFLVVSTNDNGIKILGNQEGYRIVKNTQNQSEGRRVASGSVSKPPTFNIASSLAPGAILALPASTSRTNMASQNKDRQNLQDAQSRNNIDELEFSIIWRLKEVTESSHLRSLKLPDNLLPVRIVRLIYKKPGSALLALAYNGVHKLWKWQQADKRTPRDATADVEPQLWQPSSGILMTNDVEDASMDDTVHCLTLSNNSAYVISASGGKASLYNLQKFTTLATFQKPAPAATCLVFNPRDNNFIVIGLSDCSIQVVKTLSNGHQKCVTGLAFFPDKKILVSAGADAQLCVWSMANWEKLTSKFLKLPSGHTSNAQAETRLHINVDQSRLLVVHETHIATYDPLKLDCILQWVPQQTSGSITDAVYSCDGQSIFVSAEDGSVCVLTANQLRLKCKIHYTAYVPSNRSTIKVCPNAIAAHPSNPSQLALGLSDGGVYVLEPLESDKEWGSDPLSETGAGSSSNHVVAN</sequence>
<feature type="repeat" description="WD" evidence="3">
    <location>
        <begin position="329"/>
        <end position="356"/>
    </location>
</feature>
<feature type="domain" description="CTLH" evidence="6">
    <location>
        <begin position="34"/>
        <end position="92"/>
    </location>
</feature>
<dbReference type="PROSITE" id="PS50294">
    <property type="entry name" value="WD_REPEATS_REGION"/>
    <property type="match status" value="1"/>
</dbReference>
<organism evidence="7 8">
    <name type="scientific">Artemisia annua</name>
    <name type="common">Sweet wormwood</name>
    <dbReference type="NCBI Taxonomy" id="35608"/>
    <lineage>
        <taxon>Eukaryota</taxon>
        <taxon>Viridiplantae</taxon>
        <taxon>Streptophyta</taxon>
        <taxon>Embryophyta</taxon>
        <taxon>Tracheophyta</taxon>
        <taxon>Spermatophyta</taxon>
        <taxon>Magnoliopsida</taxon>
        <taxon>eudicotyledons</taxon>
        <taxon>Gunneridae</taxon>
        <taxon>Pentapetalae</taxon>
        <taxon>asterids</taxon>
        <taxon>campanulids</taxon>
        <taxon>Asterales</taxon>
        <taxon>Asteraceae</taxon>
        <taxon>Asteroideae</taxon>
        <taxon>Anthemideae</taxon>
        <taxon>Artemisiinae</taxon>
        <taxon>Artemisia</taxon>
    </lineage>
</organism>
<feature type="compositionally biased region" description="Polar residues" evidence="4">
    <location>
        <begin position="1061"/>
        <end position="1072"/>
    </location>
</feature>
<dbReference type="InterPro" id="IPR048419">
    <property type="entry name" value="Topless_Znf"/>
</dbReference>
<dbReference type="Pfam" id="PF21359">
    <property type="entry name" value="zf_topless"/>
    <property type="match status" value="1"/>
</dbReference>
<dbReference type="InterPro" id="IPR006595">
    <property type="entry name" value="CTLH_C"/>
</dbReference>
<dbReference type="PROSITE" id="PS00678">
    <property type="entry name" value="WD_REPEATS_1"/>
    <property type="match status" value="1"/>
</dbReference>
<reference evidence="7 8" key="1">
    <citation type="journal article" date="2018" name="Mol. Plant">
        <title>The genome of Artemisia annua provides insight into the evolution of Asteraceae family and artemisinin biosynthesis.</title>
        <authorList>
            <person name="Shen Q."/>
            <person name="Zhang L."/>
            <person name="Liao Z."/>
            <person name="Wang S."/>
            <person name="Yan T."/>
            <person name="Shi P."/>
            <person name="Liu M."/>
            <person name="Fu X."/>
            <person name="Pan Q."/>
            <person name="Wang Y."/>
            <person name="Lv Z."/>
            <person name="Lu X."/>
            <person name="Zhang F."/>
            <person name="Jiang W."/>
            <person name="Ma Y."/>
            <person name="Chen M."/>
            <person name="Hao X."/>
            <person name="Li L."/>
            <person name="Tang Y."/>
            <person name="Lv G."/>
            <person name="Zhou Y."/>
            <person name="Sun X."/>
            <person name="Brodelius P.E."/>
            <person name="Rose J.K.C."/>
            <person name="Tang K."/>
        </authorList>
    </citation>
    <scope>NUCLEOTIDE SEQUENCE [LARGE SCALE GENOMIC DNA]</scope>
    <source>
        <strain evidence="8">cv. Huhao1</strain>
        <tissue evidence="7">Leaf</tissue>
    </source>
</reference>
<gene>
    <name evidence="7" type="ORF">CTI12_AA541080</name>
</gene>
<dbReference type="PROSITE" id="PS50082">
    <property type="entry name" value="WD_REPEATS_2"/>
    <property type="match status" value="3"/>
</dbReference>
<dbReference type="SMART" id="SM00668">
    <property type="entry name" value="CTLH"/>
    <property type="match status" value="1"/>
</dbReference>
<feature type="signal peptide" evidence="5">
    <location>
        <begin position="1"/>
        <end position="18"/>
    </location>
</feature>
<dbReference type="InterPro" id="IPR011047">
    <property type="entry name" value="Quinoprotein_ADH-like_sf"/>
</dbReference>
<dbReference type="InterPro" id="IPR015943">
    <property type="entry name" value="WD40/YVTN_repeat-like_dom_sf"/>
</dbReference>
<keyword evidence="2" id="KW-0677">Repeat</keyword>
<feature type="repeat" description="WD" evidence="3">
    <location>
        <begin position="429"/>
        <end position="472"/>
    </location>
</feature>
<dbReference type="InterPro" id="IPR036322">
    <property type="entry name" value="WD40_repeat_dom_sf"/>
</dbReference>
<evidence type="ECO:0000256" key="5">
    <source>
        <dbReference type="SAM" id="SignalP"/>
    </source>
</evidence>
<dbReference type="PROSITE" id="PS50896">
    <property type="entry name" value="LISH"/>
    <property type="match status" value="1"/>
</dbReference>
<dbReference type="Pfam" id="PF00400">
    <property type="entry name" value="WD40"/>
    <property type="match status" value="4"/>
</dbReference>
<dbReference type="PANTHER" id="PTHR44083:SF48">
    <property type="entry name" value="TOPLESS-RELATED PROTEIN 4"/>
    <property type="match status" value="1"/>
</dbReference>
<feature type="repeat" description="WD" evidence="3">
    <location>
        <begin position="866"/>
        <end position="907"/>
    </location>
</feature>
<evidence type="ECO:0000256" key="2">
    <source>
        <dbReference type="ARBA" id="ARBA00022737"/>
    </source>
</evidence>
<evidence type="ECO:0000313" key="8">
    <source>
        <dbReference type="Proteomes" id="UP000245207"/>
    </source>
</evidence>
<keyword evidence="1 3" id="KW-0853">WD repeat</keyword>
<dbReference type="Proteomes" id="UP000245207">
    <property type="component" value="Unassembled WGS sequence"/>
</dbReference>
<dbReference type="SUPFAM" id="SSF50998">
    <property type="entry name" value="Quinoprotein alcohol dehydrogenase-like"/>
    <property type="match status" value="1"/>
</dbReference>
<dbReference type="PANTHER" id="PTHR44083">
    <property type="entry name" value="TOPLESS-RELATED PROTEIN 1-RELATED"/>
    <property type="match status" value="1"/>
</dbReference>
<dbReference type="GO" id="GO:0006355">
    <property type="term" value="P:regulation of DNA-templated transcription"/>
    <property type="evidence" value="ECO:0007669"/>
    <property type="project" value="InterPro"/>
</dbReference>
<feature type="region of interest" description="Disordered" evidence="4">
    <location>
        <begin position="1051"/>
        <end position="1072"/>
    </location>
</feature>
<dbReference type="Gene3D" id="2.130.10.10">
    <property type="entry name" value="YVTN repeat-like/Quinoprotein amine dehydrogenase"/>
    <property type="match status" value="3"/>
</dbReference>
<keyword evidence="8" id="KW-1185">Reference proteome</keyword>
<dbReference type="EMBL" id="PKPP01012173">
    <property type="protein sequence ID" value="PWA42826.1"/>
    <property type="molecule type" value="Genomic_DNA"/>
</dbReference>
<proteinExistence type="predicted"/>
<dbReference type="AlphaFoldDB" id="A0A2U1L1E9"/>
<dbReference type="SMART" id="SM00320">
    <property type="entry name" value="WD40"/>
    <property type="match status" value="9"/>
</dbReference>
<protein>
    <submittedName>
        <fullName evidence="7">Topless-related protein 4</fullName>
    </submittedName>
</protein>
<dbReference type="PROSITE" id="PS50897">
    <property type="entry name" value="CTLH"/>
    <property type="match status" value="1"/>
</dbReference>
<dbReference type="InterPro" id="IPR054080">
    <property type="entry name" value="TPR1-like_2nd"/>
</dbReference>
<evidence type="ECO:0000256" key="1">
    <source>
        <dbReference type="ARBA" id="ARBA00022574"/>
    </source>
</evidence>
<dbReference type="SMART" id="SM00667">
    <property type="entry name" value="LisH"/>
    <property type="match status" value="1"/>
</dbReference>
<name>A0A2U1L1E9_ARTAN</name>
<accession>A0A2U1L1E9</accession>
<evidence type="ECO:0000256" key="4">
    <source>
        <dbReference type="SAM" id="MobiDB-lite"/>
    </source>
</evidence>
<dbReference type="OrthoDB" id="1602884at2759"/>
<dbReference type="InterPro" id="IPR027728">
    <property type="entry name" value="Topless_fam"/>
</dbReference>
<dbReference type="InterPro" id="IPR001680">
    <property type="entry name" value="WD40_rpt"/>
</dbReference>
<dbReference type="SUPFAM" id="SSF50978">
    <property type="entry name" value="WD40 repeat-like"/>
    <property type="match status" value="2"/>
</dbReference>
<dbReference type="InterPro" id="IPR006594">
    <property type="entry name" value="LisH"/>
</dbReference>
<dbReference type="Pfam" id="PF21889">
    <property type="entry name" value="TPR1-like_2nd"/>
    <property type="match status" value="1"/>
</dbReference>
<feature type="chain" id="PRO_5015539493" evidence="5">
    <location>
        <begin position="19"/>
        <end position="1072"/>
    </location>
</feature>
<evidence type="ECO:0000259" key="6">
    <source>
        <dbReference type="PROSITE" id="PS50897"/>
    </source>
</evidence>
<dbReference type="InterPro" id="IPR019775">
    <property type="entry name" value="WD40_repeat_CS"/>
</dbReference>
<comment type="caution">
    <text evidence="7">The sequence shown here is derived from an EMBL/GenBank/DDBJ whole genome shotgun (WGS) entry which is preliminary data.</text>
</comment>
<dbReference type="STRING" id="35608.A0A2U1L1E9"/>
<keyword evidence="5" id="KW-0732">Signal</keyword>
<evidence type="ECO:0000313" key="7">
    <source>
        <dbReference type="EMBL" id="PWA42826.1"/>
    </source>
</evidence>
<evidence type="ECO:0000256" key="3">
    <source>
        <dbReference type="PROSITE-ProRule" id="PRU00221"/>
    </source>
</evidence>